<evidence type="ECO:0000313" key="1">
    <source>
        <dbReference type="EMBL" id="SKB53196.1"/>
    </source>
</evidence>
<sequence length="59" mass="6618">MIEIQGLTMRAARRKGIAPIQQICIDPGGTATLGLKRARTHRSRAHVHYFRHRAAREAA</sequence>
<protein>
    <submittedName>
        <fullName evidence="1">Uncharacterized protein</fullName>
    </submittedName>
</protein>
<dbReference type="AlphaFoldDB" id="A0A1T5C1B5"/>
<accession>A0A1T5C1B5</accession>
<keyword evidence="2" id="KW-1185">Reference proteome</keyword>
<name>A0A1T5C1B5_9SPHN</name>
<reference evidence="2" key="1">
    <citation type="submission" date="2017-02" db="EMBL/GenBank/DDBJ databases">
        <authorList>
            <person name="Varghese N."/>
            <person name="Submissions S."/>
        </authorList>
    </citation>
    <scope>NUCLEOTIDE SEQUENCE [LARGE SCALE GENOMIC DNA]</scope>
    <source>
        <strain evidence="2">R11H</strain>
    </source>
</reference>
<gene>
    <name evidence="1" type="ORF">SAMN06295937_100895</name>
</gene>
<dbReference type="EMBL" id="FUYP01000008">
    <property type="protein sequence ID" value="SKB53196.1"/>
    <property type="molecule type" value="Genomic_DNA"/>
</dbReference>
<organism evidence="1 2">
    <name type="scientific">Sphingopyxis flava</name>
    <dbReference type="NCBI Taxonomy" id="1507287"/>
    <lineage>
        <taxon>Bacteria</taxon>
        <taxon>Pseudomonadati</taxon>
        <taxon>Pseudomonadota</taxon>
        <taxon>Alphaproteobacteria</taxon>
        <taxon>Sphingomonadales</taxon>
        <taxon>Sphingomonadaceae</taxon>
        <taxon>Sphingopyxis</taxon>
    </lineage>
</organism>
<evidence type="ECO:0000313" key="2">
    <source>
        <dbReference type="Proteomes" id="UP000190044"/>
    </source>
</evidence>
<dbReference type="RefSeq" id="WP_053555144.1">
    <property type="nucleotide sequence ID" value="NZ_FUYP01000008.1"/>
</dbReference>
<dbReference type="OrthoDB" id="6293260at2"/>
<proteinExistence type="predicted"/>
<dbReference type="Proteomes" id="UP000190044">
    <property type="component" value="Unassembled WGS sequence"/>
</dbReference>